<dbReference type="PATRIC" id="fig|1339349.3.peg.3955"/>
<sequence>MRESPLYPALYSIGVSTQNIPMFSPKTSGCNGAKHPHVLG</sequence>
<dbReference type="Proteomes" id="UP000028013">
    <property type="component" value="Unassembled WGS sequence"/>
</dbReference>
<dbReference type="AlphaFoldDB" id="A0A078RWL9"/>
<proteinExistence type="predicted"/>
<comment type="caution">
    <text evidence="1">The sequence shown here is derived from an EMBL/GenBank/DDBJ whole genome shotgun (WGS) entry which is preliminary data.</text>
</comment>
<protein>
    <submittedName>
        <fullName evidence="1">Uncharacterized protein</fullName>
    </submittedName>
</protein>
<evidence type="ECO:0000313" key="2">
    <source>
        <dbReference type="Proteomes" id="UP000028013"/>
    </source>
</evidence>
<gene>
    <name evidence="1" type="ORF">M094_2896</name>
</gene>
<accession>A0A078RWL9</accession>
<dbReference type="EMBL" id="JNHN01000184">
    <property type="protein sequence ID" value="KDS47965.1"/>
    <property type="molecule type" value="Genomic_DNA"/>
</dbReference>
<organism evidence="1 2">
    <name type="scientific">Bacteroides uniformis str. 3978 T3 ii</name>
    <dbReference type="NCBI Taxonomy" id="1339349"/>
    <lineage>
        <taxon>Bacteria</taxon>
        <taxon>Pseudomonadati</taxon>
        <taxon>Bacteroidota</taxon>
        <taxon>Bacteroidia</taxon>
        <taxon>Bacteroidales</taxon>
        <taxon>Bacteroidaceae</taxon>
        <taxon>Bacteroides</taxon>
    </lineage>
</organism>
<reference evidence="1 2" key="1">
    <citation type="submission" date="2014-04" db="EMBL/GenBank/DDBJ databases">
        <authorList>
            <person name="Sears C."/>
            <person name="Carroll K."/>
            <person name="Sack B.R."/>
            <person name="Qadri F."/>
            <person name="Myers L.L."/>
            <person name="Chung G.-T."/>
            <person name="Escheverria P."/>
            <person name="Fraser C.M."/>
            <person name="Sadzewicz L."/>
            <person name="Shefchek K.A."/>
            <person name="Tallon L."/>
            <person name="Das S.P."/>
            <person name="Daugherty S."/>
            <person name="Mongodin E.F."/>
        </authorList>
    </citation>
    <scope>NUCLEOTIDE SEQUENCE [LARGE SCALE GENOMIC DNA]</scope>
    <source>
        <strain evidence="1 2">3978 T3 ii</strain>
    </source>
</reference>
<evidence type="ECO:0000313" key="1">
    <source>
        <dbReference type="EMBL" id="KDS47965.1"/>
    </source>
</evidence>
<name>A0A078RWL9_BACUN</name>